<protein>
    <submittedName>
        <fullName evidence="2">MFS transporter</fullName>
    </submittedName>
</protein>
<dbReference type="RefSeq" id="WP_345122531.1">
    <property type="nucleotide sequence ID" value="NZ_BAABAT010000003.1"/>
</dbReference>
<feature type="transmembrane region" description="Helical" evidence="1">
    <location>
        <begin position="140"/>
        <end position="163"/>
    </location>
</feature>
<keyword evidence="1" id="KW-0472">Membrane</keyword>
<feature type="transmembrane region" description="Helical" evidence="1">
    <location>
        <begin position="305"/>
        <end position="326"/>
    </location>
</feature>
<feature type="transmembrane region" description="Helical" evidence="1">
    <location>
        <begin position="169"/>
        <end position="186"/>
    </location>
</feature>
<dbReference type="EMBL" id="BAABAT010000003">
    <property type="protein sequence ID" value="GAA4245720.1"/>
    <property type="molecule type" value="Genomic_DNA"/>
</dbReference>
<keyword evidence="3" id="KW-1185">Reference proteome</keyword>
<dbReference type="PANTHER" id="PTHR23523:SF2">
    <property type="entry name" value="2-NITROIMIDAZOLE TRANSPORTER"/>
    <property type="match status" value="1"/>
</dbReference>
<feature type="transmembrane region" description="Helical" evidence="1">
    <location>
        <begin position="280"/>
        <end position="299"/>
    </location>
</feature>
<organism evidence="2 3">
    <name type="scientific">Dactylosporangium darangshiense</name>
    <dbReference type="NCBI Taxonomy" id="579108"/>
    <lineage>
        <taxon>Bacteria</taxon>
        <taxon>Bacillati</taxon>
        <taxon>Actinomycetota</taxon>
        <taxon>Actinomycetes</taxon>
        <taxon>Micromonosporales</taxon>
        <taxon>Micromonosporaceae</taxon>
        <taxon>Dactylosporangium</taxon>
    </lineage>
</organism>
<accession>A0ABP8D0Q3</accession>
<dbReference type="SUPFAM" id="SSF103473">
    <property type="entry name" value="MFS general substrate transporter"/>
    <property type="match status" value="1"/>
</dbReference>
<reference evidence="3" key="1">
    <citation type="journal article" date="2019" name="Int. J. Syst. Evol. Microbiol.">
        <title>The Global Catalogue of Microorganisms (GCM) 10K type strain sequencing project: providing services to taxonomists for standard genome sequencing and annotation.</title>
        <authorList>
            <consortium name="The Broad Institute Genomics Platform"/>
            <consortium name="The Broad Institute Genome Sequencing Center for Infectious Disease"/>
            <person name="Wu L."/>
            <person name="Ma J."/>
        </authorList>
    </citation>
    <scope>NUCLEOTIDE SEQUENCE [LARGE SCALE GENOMIC DNA]</scope>
    <source>
        <strain evidence="3">JCM 17441</strain>
    </source>
</reference>
<dbReference type="Pfam" id="PF07690">
    <property type="entry name" value="MFS_1"/>
    <property type="match status" value="1"/>
</dbReference>
<dbReference type="Proteomes" id="UP001500620">
    <property type="component" value="Unassembled WGS sequence"/>
</dbReference>
<name>A0ABP8D0Q3_9ACTN</name>
<dbReference type="Gene3D" id="1.20.1250.20">
    <property type="entry name" value="MFS general substrate transporter like domains"/>
    <property type="match status" value="1"/>
</dbReference>
<dbReference type="InterPro" id="IPR036259">
    <property type="entry name" value="MFS_trans_sf"/>
</dbReference>
<dbReference type="PANTHER" id="PTHR23523">
    <property type="match status" value="1"/>
</dbReference>
<evidence type="ECO:0000313" key="2">
    <source>
        <dbReference type="EMBL" id="GAA4245720.1"/>
    </source>
</evidence>
<feature type="transmembrane region" description="Helical" evidence="1">
    <location>
        <begin position="83"/>
        <end position="100"/>
    </location>
</feature>
<feature type="transmembrane region" description="Helical" evidence="1">
    <location>
        <begin position="215"/>
        <end position="233"/>
    </location>
</feature>
<dbReference type="InterPro" id="IPR052524">
    <property type="entry name" value="MFS_Cyanate_Porter"/>
</dbReference>
<comment type="caution">
    <text evidence="2">The sequence shown here is derived from an EMBL/GenBank/DDBJ whole genome shotgun (WGS) entry which is preliminary data.</text>
</comment>
<feature type="transmembrane region" description="Helical" evidence="1">
    <location>
        <begin position="253"/>
        <end position="273"/>
    </location>
</feature>
<evidence type="ECO:0000256" key="1">
    <source>
        <dbReference type="SAM" id="Phobius"/>
    </source>
</evidence>
<evidence type="ECO:0000313" key="3">
    <source>
        <dbReference type="Proteomes" id="UP001500620"/>
    </source>
</evidence>
<feature type="transmembrane region" description="Helical" evidence="1">
    <location>
        <begin position="106"/>
        <end position="128"/>
    </location>
</feature>
<feature type="transmembrane region" description="Helical" evidence="1">
    <location>
        <begin position="346"/>
        <end position="362"/>
    </location>
</feature>
<feature type="transmembrane region" description="Helical" evidence="1">
    <location>
        <begin position="368"/>
        <end position="389"/>
    </location>
</feature>
<feature type="transmembrane region" description="Helical" evidence="1">
    <location>
        <begin position="52"/>
        <end position="71"/>
    </location>
</feature>
<sequence>MSNIYTEQRTLRAAQRHAAAIFLVALCLRPAITAVGPLLGQIGAAEHLGETLLGVLGALPLLAFAAVSPLVHRVSGPLGAERAIFVALLLLAGGCVVRSYTGAPGLWLGTIVVGTAIAVGNVLVPVIIRRDYASHVSRATGFYTAAITVAASAASAVAVPLAAATDWRAALAVWAVLALVIGAVWLPRARAARAAAGQTRLAEEPAHPSVWRQPAAWLITAFMGLQSTTFYVLVTWLPTIDTDSGSSAQAAGVHLFVFQVLGIAGGLTIPLVLRRSASQVTGAVVACAPMLAGVLGLLLAPGLTVVWAAVAGLGQGACLVVALSLISLRGRTHRETTHLSGMAQSLGYLLAAAGPVAAGTLAEHTGGWHATLVLLAALAVTQLAFGALAGRRRRAAPAHGAAGPELHAART</sequence>
<proteinExistence type="predicted"/>
<dbReference type="InterPro" id="IPR011701">
    <property type="entry name" value="MFS"/>
</dbReference>
<keyword evidence="1" id="KW-1133">Transmembrane helix</keyword>
<gene>
    <name evidence="2" type="ORF">GCM10022255_014210</name>
</gene>
<keyword evidence="1" id="KW-0812">Transmembrane</keyword>